<dbReference type="AlphaFoldDB" id="A0A839QDF8"/>
<dbReference type="Pfam" id="PF00583">
    <property type="entry name" value="Acetyltransf_1"/>
    <property type="match status" value="1"/>
</dbReference>
<dbReference type="Gene3D" id="3.40.630.30">
    <property type="match status" value="1"/>
</dbReference>
<dbReference type="InterPro" id="IPR000182">
    <property type="entry name" value="GNAT_dom"/>
</dbReference>
<accession>A0A839QDF8</accession>
<dbReference type="PROSITE" id="PS51186">
    <property type="entry name" value="GNAT"/>
    <property type="match status" value="1"/>
</dbReference>
<evidence type="ECO:0000259" key="1">
    <source>
        <dbReference type="PROSITE" id="PS51186"/>
    </source>
</evidence>
<sequence length="190" mass="20419">MPHVTTTHLQLLSRDEFVPCERPLPAAAEIARVEAITPEFSKFLYRSVGSSWQWADRLTLTRSAWDAALRAPGSETHVLYAGGAPAGYIELGAVATPAGTEVEIVYFGLFPEAAGHGLGGPLLSEGIARAWDIDARHAGFGPVTRVWLHTCSLDSPSAIGVYEKRGLTVFHTESEDIEPGDALAGLWPRA</sequence>
<keyword evidence="2" id="KW-0808">Transferase</keyword>
<name>A0A839QDF8_9MICC</name>
<proteinExistence type="predicted"/>
<dbReference type="EMBL" id="JACHVS010000001">
    <property type="protein sequence ID" value="MBB2994218.1"/>
    <property type="molecule type" value="Genomic_DNA"/>
</dbReference>
<keyword evidence="3" id="KW-1185">Reference proteome</keyword>
<comment type="caution">
    <text evidence="2">The sequence shown here is derived from an EMBL/GenBank/DDBJ whole genome shotgun (WGS) entry which is preliminary data.</text>
</comment>
<dbReference type="SUPFAM" id="SSF55729">
    <property type="entry name" value="Acyl-CoA N-acyltransferases (Nat)"/>
    <property type="match status" value="1"/>
</dbReference>
<evidence type="ECO:0000313" key="2">
    <source>
        <dbReference type="EMBL" id="MBB2994218.1"/>
    </source>
</evidence>
<dbReference type="GO" id="GO:0016747">
    <property type="term" value="F:acyltransferase activity, transferring groups other than amino-acyl groups"/>
    <property type="evidence" value="ECO:0007669"/>
    <property type="project" value="InterPro"/>
</dbReference>
<dbReference type="RefSeq" id="WP_183509590.1">
    <property type="nucleotide sequence ID" value="NZ_BAABGK010000041.1"/>
</dbReference>
<evidence type="ECO:0000313" key="3">
    <source>
        <dbReference type="Proteomes" id="UP000523000"/>
    </source>
</evidence>
<gene>
    <name evidence="2" type="ORF">E9229_000409</name>
</gene>
<feature type="domain" description="N-acetyltransferase" evidence="1">
    <location>
        <begin position="31"/>
        <end position="190"/>
    </location>
</feature>
<reference evidence="2 3" key="1">
    <citation type="submission" date="2020-08" db="EMBL/GenBank/DDBJ databases">
        <title>Sequencing the genomes of 1000 actinobacteria strains.</title>
        <authorList>
            <person name="Klenk H.-P."/>
        </authorList>
    </citation>
    <scope>NUCLEOTIDE SEQUENCE [LARGE SCALE GENOMIC DNA]</scope>
    <source>
        <strain evidence="2 3">DSM 22826</strain>
    </source>
</reference>
<organism evidence="2 3">
    <name type="scientific">Paeniglutamicibacter cryotolerans</name>
    <dbReference type="NCBI Taxonomy" id="670079"/>
    <lineage>
        <taxon>Bacteria</taxon>
        <taxon>Bacillati</taxon>
        <taxon>Actinomycetota</taxon>
        <taxon>Actinomycetes</taxon>
        <taxon>Micrococcales</taxon>
        <taxon>Micrococcaceae</taxon>
        <taxon>Paeniglutamicibacter</taxon>
    </lineage>
</organism>
<dbReference type="CDD" id="cd04301">
    <property type="entry name" value="NAT_SF"/>
    <property type="match status" value="1"/>
</dbReference>
<dbReference type="Proteomes" id="UP000523000">
    <property type="component" value="Unassembled WGS sequence"/>
</dbReference>
<protein>
    <submittedName>
        <fullName evidence="2">GNAT superfamily N-acetyltransferase</fullName>
    </submittedName>
</protein>
<dbReference type="InterPro" id="IPR016181">
    <property type="entry name" value="Acyl_CoA_acyltransferase"/>
</dbReference>